<dbReference type="InterPro" id="IPR027417">
    <property type="entry name" value="P-loop_NTPase"/>
</dbReference>
<evidence type="ECO:0000313" key="6">
    <source>
        <dbReference type="Proteomes" id="UP001304125"/>
    </source>
</evidence>
<dbReference type="GO" id="GO:0005524">
    <property type="term" value="F:ATP binding"/>
    <property type="evidence" value="ECO:0007669"/>
    <property type="project" value="UniProtKB-KW"/>
</dbReference>
<evidence type="ECO:0000259" key="4">
    <source>
        <dbReference type="PROSITE" id="PS50893"/>
    </source>
</evidence>
<dbReference type="Gene3D" id="3.40.50.300">
    <property type="entry name" value="P-loop containing nucleotide triphosphate hydrolases"/>
    <property type="match status" value="1"/>
</dbReference>
<dbReference type="PANTHER" id="PTHR42939">
    <property type="entry name" value="ABC TRANSPORTER ATP-BINDING PROTEIN ALBC-RELATED"/>
    <property type="match status" value="1"/>
</dbReference>
<keyword evidence="6" id="KW-1185">Reference proteome</keyword>
<dbReference type="InterPro" id="IPR003593">
    <property type="entry name" value="AAA+_ATPase"/>
</dbReference>
<dbReference type="InterPro" id="IPR051782">
    <property type="entry name" value="ABC_Transporter_VariousFunc"/>
</dbReference>
<reference evidence="5 6" key="1">
    <citation type="submission" date="2023-09" db="EMBL/GenBank/DDBJ databases">
        <title>Demequina sp. a novel bacteria isolated from Capsicum annuum.</title>
        <authorList>
            <person name="Humaira Z."/>
            <person name="Lee J."/>
            <person name="Cho D."/>
        </authorList>
    </citation>
    <scope>NUCLEOTIDE SEQUENCE [LARGE SCALE GENOMIC DNA]</scope>
    <source>
        <strain evidence="5 6">OYTSA14</strain>
    </source>
</reference>
<evidence type="ECO:0000256" key="3">
    <source>
        <dbReference type="ARBA" id="ARBA00022840"/>
    </source>
</evidence>
<evidence type="ECO:0000256" key="1">
    <source>
        <dbReference type="ARBA" id="ARBA00022448"/>
    </source>
</evidence>
<dbReference type="EMBL" id="CP134879">
    <property type="protein sequence ID" value="WNM25262.1"/>
    <property type="molecule type" value="Genomic_DNA"/>
</dbReference>
<keyword evidence="1" id="KW-0813">Transport</keyword>
<protein>
    <submittedName>
        <fullName evidence="5">ABC transporter ATP-binding protein</fullName>
    </submittedName>
</protein>
<keyword evidence="2" id="KW-0547">Nucleotide-binding</keyword>
<keyword evidence="3 5" id="KW-0067">ATP-binding</keyword>
<dbReference type="SMART" id="SM00382">
    <property type="entry name" value="AAA"/>
    <property type="match status" value="1"/>
</dbReference>
<dbReference type="CDD" id="cd03230">
    <property type="entry name" value="ABC_DR_subfamily_A"/>
    <property type="match status" value="1"/>
</dbReference>
<dbReference type="GO" id="GO:0016887">
    <property type="term" value="F:ATP hydrolysis activity"/>
    <property type="evidence" value="ECO:0007669"/>
    <property type="project" value="InterPro"/>
</dbReference>
<evidence type="ECO:0000256" key="2">
    <source>
        <dbReference type="ARBA" id="ARBA00022741"/>
    </source>
</evidence>
<dbReference type="PROSITE" id="PS50893">
    <property type="entry name" value="ABC_TRANSPORTER_2"/>
    <property type="match status" value="1"/>
</dbReference>
<dbReference type="SUPFAM" id="SSF52540">
    <property type="entry name" value="P-loop containing nucleoside triphosphate hydrolases"/>
    <property type="match status" value="1"/>
</dbReference>
<dbReference type="InterPro" id="IPR003439">
    <property type="entry name" value="ABC_transporter-like_ATP-bd"/>
</dbReference>
<accession>A0AA96F9H6</accession>
<feature type="domain" description="ABC transporter" evidence="4">
    <location>
        <begin position="5"/>
        <end position="230"/>
    </location>
</feature>
<sequence length="295" mass="31436">MTAVLEAAGLTKRFGSVTAVDDVTFCIDEPGVHGLLGRNGAGKSTLMNLLTGQDFATAGKVRVRGESPLENARAIGEVALIKESQVYPKAYKGKHVLKAASWVFPHWDHAFAARLVDDFAAPLDRRMEKLSRGQRSAIGAVVALASRAEVTLLDEPYAGLDAVARQVFYDHLLEDFAEHPRTVLMSTHLIDEAADLFERVLVIDHGRMVIDASADDLRGTALRVVGRAEDVDAVIGSRTVLHREALGGTAAVTVDGADPALRAAATAAGLELAPVSLQQLIVRRTGAFAPEEVAS</sequence>
<dbReference type="Pfam" id="PF00005">
    <property type="entry name" value="ABC_tran"/>
    <property type="match status" value="1"/>
</dbReference>
<name>A0AA96F9H6_9MICO</name>
<dbReference type="AlphaFoldDB" id="A0AA96F9H6"/>
<proteinExistence type="predicted"/>
<evidence type="ECO:0000313" key="5">
    <source>
        <dbReference type="EMBL" id="WNM25262.1"/>
    </source>
</evidence>
<dbReference type="RefSeq" id="WP_313500080.1">
    <property type="nucleotide sequence ID" value="NZ_CP134879.1"/>
</dbReference>
<dbReference type="Proteomes" id="UP001304125">
    <property type="component" value="Chromosome"/>
</dbReference>
<gene>
    <name evidence="5" type="ORF">RN606_03700</name>
</gene>
<dbReference type="PANTHER" id="PTHR42939:SF1">
    <property type="entry name" value="ABC TRANSPORTER ATP-BINDING PROTEIN ALBC-RELATED"/>
    <property type="match status" value="1"/>
</dbReference>
<organism evidence="5 6">
    <name type="scientific">Demequina capsici</name>
    <dbReference type="NCBI Taxonomy" id="3075620"/>
    <lineage>
        <taxon>Bacteria</taxon>
        <taxon>Bacillati</taxon>
        <taxon>Actinomycetota</taxon>
        <taxon>Actinomycetes</taxon>
        <taxon>Micrococcales</taxon>
        <taxon>Demequinaceae</taxon>
        <taxon>Demequina</taxon>
    </lineage>
</organism>